<dbReference type="SUPFAM" id="SSF102829">
    <property type="entry name" value="Cell division protein ZapA-like"/>
    <property type="match status" value="1"/>
</dbReference>
<accession>A0ABT3PKI9</accession>
<evidence type="ECO:0000256" key="3">
    <source>
        <dbReference type="ARBA" id="ARBA00022490"/>
    </source>
</evidence>
<dbReference type="GO" id="GO:0051301">
    <property type="term" value="P:cell division"/>
    <property type="evidence" value="ECO:0007669"/>
    <property type="project" value="UniProtKB-KW"/>
</dbReference>
<evidence type="ECO:0000256" key="6">
    <source>
        <dbReference type="ARBA" id="ARBA00023306"/>
    </source>
</evidence>
<evidence type="ECO:0000256" key="1">
    <source>
        <dbReference type="ARBA" id="ARBA00004496"/>
    </source>
</evidence>
<dbReference type="PANTHER" id="PTHR34981:SF1">
    <property type="entry name" value="CELL DIVISION PROTEIN ZAPA"/>
    <property type="match status" value="1"/>
</dbReference>
<dbReference type="Proteomes" id="UP001207918">
    <property type="component" value="Unassembled WGS sequence"/>
</dbReference>
<organism evidence="10 11">
    <name type="scientific">Fodinibius salsisoli</name>
    <dbReference type="NCBI Taxonomy" id="2820877"/>
    <lineage>
        <taxon>Bacteria</taxon>
        <taxon>Pseudomonadati</taxon>
        <taxon>Balneolota</taxon>
        <taxon>Balneolia</taxon>
        <taxon>Balneolales</taxon>
        <taxon>Balneolaceae</taxon>
        <taxon>Fodinibius</taxon>
    </lineage>
</organism>
<evidence type="ECO:0000313" key="11">
    <source>
        <dbReference type="Proteomes" id="UP001207918"/>
    </source>
</evidence>
<dbReference type="Pfam" id="PF05164">
    <property type="entry name" value="ZapA"/>
    <property type="match status" value="1"/>
</dbReference>
<gene>
    <name evidence="10" type="ORF">J6I44_06315</name>
</gene>
<comment type="subunit">
    <text evidence="8">Homodimer. Interacts with FtsZ.</text>
</comment>
<proteinExistence type="predicted"/>
<keyword evidence="5" id="KW-0717">Septation</keyword>
<dbReference type="RefSeq" id="WP_265765164.1">
    <property type="nucleotide sequence ID" value="NZ_JAGGJA010000003.1"/>
</dbReference>
<keyword evidence="4 10" id="KW-0132">Cell division</keyword>
<evidence type="ECO:0000256" key="7">
    <source>
        <dbReference type="ARBA" id="ARBA00024910"/>
    </source>
</evidence>
<evidence type="ECO:0000313" key="10">
    <source>
        <dbReference type="EMBL" id="MCW9706459.1"/>
    </source>
</evidence>
<dbReference type="InterPro" id="IPR053712">
    <property type="entry name" value="Bac_CellDiv_Activator"/>
</dbReference>
<name>A0ABT3PKI9_9BACT</name>
<keyword evidence="3" id="KW-0963">Cytoplasm</keyword>
<evidence type="ECO:0000256" key="5">
    <source>
        <dbReference type="ARBA" id="ARBA00023210"/>
    </source>
</evidence>
<evidence type="ECO:0000256" key="2">
    <source>
        <dbReference type="ARBA" id="ARBA00015195"/>
    </source>
</evidence>
<dbReference type="Gene3D" id="6.10.250.790">
    <property type="match status" value="1"/>
</dbReference>
<dbReference type="InterPro" id="IPR007838">
    <property type="entry name" value="Cell_div_ZapA-like"/>
</dbReference>
<evidence type="ECO:0000256" key="9">
    <source>
        <dbReference type="ARBA" id="ARBA00033158"/>
    </source>
</evidence>
<keyword evidence="11" id="KW-1185">Reference proteome</keyword>
<comment type="caution">
    <text evidence="10">The sequence shown here is derived from an EMBL/GenBank/DDBJ whole genome shotgun (WGS) entry which is preliminary data.</text>
</comment>
<reference evidence="10 11" key="1">
    <citation type="submission" date="2021-03" db="EMBL/GenBank/DDBJ databases">
        <title>Aliifodinibius sp. nov., a new bacterium isolated from saline soil.</title>
        <authorList>
            <person name="Galisteo C."/>
            <person name="De La Haba R."/>
            <person name="Sanchez-Porro C."/>
            <person name="Ventosa A."/>
        </authorList>
    </citation>
    <scope>NUCLEOTIDE SEQUENCE [LARGE SCALE GENOMIC DNA]</scope>
    <source>
        <strain evidence="10 11">1BSP15-2V2</strain>
    </source>
</reference>
<evidence type="ECO:0000256" key="8">
    <source>
        <dbReference type="ARBA" id="ARBA00026068"/>
    </source>
</evidence>
<keyword evidence="6" id="KW-0131">Cell cycle</keyword>
<dbReference type="InterPro" id="IPR036192">
    <property type="entry name" value="Cell_div_ZapA-like_sf"/>
</dbReference>
<dbReference type="EMBL" id="JAGGJA010000003">
    <property type="protein sequence ID" value="MCW9706459.1"/>
    <property type="molecule type" value="Genomic_DNA"/>
</dbReference>
<dbReference type="PANTHER" id="PTHR34981">
    <property type="entry name" value="CELL DIVISION PROTEIN ZAPA"/>
    <property type="match status" value="1"/>
</dbReference>
<protein>
    <recommendedName>
        <fullName evidence="2">Cell division protein ZapA</fullName>
    </recommendedName>
    <alternativeName>
        <fullName evidence="9">Z ring-associated protein ZapA</fullName>
    </alternativeName>
</protein>
<evidence type="ECO:0000256" key="4">
    <source>
        <dbReference type="ARBA" id="ARBA00022618"/>
    </source>
</evidence>
<comment type="subcellular location">
    <subcellularLocation>
        <location evidence="1">Cytoplasm</location>
    </subcellularLocation>
</comment>
<sequence>MKSVKITILGKQFPLKVEDSEEQTIKRIAHYVDDKFRQYKKELNKQPDTTVMSLAALAIAEELFEERQHNKELEQQDGKIMNEVNESLEEFIGEISSE</sequence>
<comment type="function">
    <text evidence="7">Activator of cell division through the inhibition of FtsZ GTPase activity, therefore promoting FtsZ assembly into bundles of protofilaments necessary for the formation of the division Z ring. It is recruited early at mid-cell but it is not essential for cell division.</text>
</comment>